<dbReference type="OrthoDB" id="691231at2759"/>
<gene>
    <name evidence="1" type="ORF">NE237_001869</name>
</gene>
<accession>A0A9Q0KTX6</accession>
<protein>
    <submittedName>
        <fullName evidence="1">Uncharacterized protein</fullName>
    </submittedName>
</protein>
<dbReference type="Proteomes" id="UP001141806">
    <property type="component" value="Unassembled WGS sequence"/>
</dbReference>
<reference evidence="1" key="1">
    <citation type="journal article" date="2023" name="Plant J.">
        <title>The genome of the king protea, Protea cynaroides.</title>
        <authorList>
            <person name="Chang J."/>
            <person name="Duong T.A."/>
            <person name="Schoeman C."/>
            <person name="Ma X."/>
            <person name="Roodt D."/>
            <person name="Barker N."/>
            <person name="Li Z."/>
            <person name="Van de Peer Y."/>
            <person name="Mizrachi E."/>
        </authorList>
    </citation>
    <scope>NUCLEOTIDE SEQUENCE</scope>
    <source>
        <tissue evidence="1">Young leaves</tissue>
    </source>
</reference>
<dbReference type="PANTHER" id="PTHR37611">
    <property type="entry name" value="VIRUS-SPECIFIC-SIGNALING-PATHWAY REGULATED PROTEIN-RELATED"/>
    <property type="match status" value="1"/>
</dbReference>
<organism evidence="1 2">
    <name type="scientific">Protea cynaroides</name>
    <dbReference type="NCBI Taxonomy" id="273540"/>
    <lineage>
        <taxon>Eukaryota</taxon>
        <taxon>Viridiplantae</taxon>
        <taxon>Streptophyta</taxon>
        <taxon>Embryophyta</taxon>
        <taxon>Tracheophyta</taxon>
        <taxon>Spermatophyta</taxon>
        <taxon>Magnoliopsida</taxon>
        <taxon>Proteales</taxon>
        <taxon>Proteaceae</taxon>
        <taxon>Protea</taxon>
    </lineage>
</organism>
<proteinExistence type="predicted"/>
<sequence>MASSMISSENFVPGNVEFEAMGASDVDEALLMSLLEESQVEELQDERLGYVMRSLEAEIEPNTNTTEAPAPAPATTDLGIQDFGIEDGYDCSSGSYASPIHVFDWLDMDMEMASSSTCDDMGNWYMDSCVDELAGFVELGEVRDYSQFCYAAPMEEHAYGSLWQETYDSVMYD</sequence>
<dbReference type="EMBL" id="JAMYWD010000003">
    <property type="protein sequence ID" value="KAJ4976763.1"/>
    <property type="molecule type" value="Genomic_DNA"/>
</dbReference>
<dbReference type="PANTHER" id="PTHR37611:SF4">
    <property type="entry name" value="OS06G0538400 PROTEIN"/>
    <property type="match status" value="1"/>
</dbReference>
<comment type="caution">
    <text evidence="1">The sequence shown here is derived from an EMBL/GenBank/DDBJ whole genome shotgun (WGS) entry which is preliminary data.</text>
</comment>
<dbReference type="AlphaFoldDB" id="A0A9Q0KTX6"/>
<name>A0A9Q0KTX6_9MAGN</name>
<evidence type="ECO:0000313" key="2">
    <source>
        <dbReference type="Proteomes" id="UP001141806"/>
    </source>
</evidence>
<keyword evidence="2" id="KW-1185">Reference proteome</keyword>
<evidence type="ECO:0000313" key="1">
    <source>
        <dbReference type="EMBL" id="KAJ4976763.1"/>
    </source>
</evidence>